<accession>A0A6S7BJN0</accession>
<dbReference type="PANTHER" id="PTHR46832">
    <property type="entry name" value="5'-METHYLTHIOADENOSINE/S-ADENOSYLHOMOCYSTEINE NUCLEOSIDASE"/>
    <property type="match status" value="1"/>
</dbReference>
<keyword evidence="4 7" id="KW-0378">Hydrolase</keyword>
<sequence length="245" mass="25579">MFPELPAGPIGIVAAMPGEIDALLGAMRSQRAVESHIIGQREFYSGELFGRRCVVVLAGIGKVAAAITATTMLLTFNPSALVFVGVAGGIAHDIAVGDVVVADTVLQHDLDASPLFPRFEVPMLGVSRFASSPVLSDALAAAAKRFLGGIGNGRLHRGLVISGDQFVASAGHVRTLRDDLPDAIAVEMEGAAIGQVCDAFDRPFAVLRIISDAADGEAGNDFPRFLEDYASGYSLGIVREFLSGN</sequence>
<reference evidence="7 8" key="1">
    <citation type="submission" date="2020-04" db="EMBL/GenBank/DDBJ databases">
        <authorList>
            <person name="De Canck E."/>
        </authorList>
    </citation>
    <scope>NUCLEOTIDE SEQUENCE [LARGE SCALE GENOMIC DNA]</scope>
    <source>
        <strain evidence="7 8">LMG 28138</strain>
    </source>
</reference>
<dbReference type="GO" id="GO:0008782">
    <property type="term" value="F:adenosylhomocysteine nucleosidase activity"/>
    <property type="evidence" value="ECO:0007669"/>
    <property type="project" value="UniProtKB-EC"/>
</dbReference>
<evidence type="ECO:0000256" key="5">
    <source>
        <dbReference type="ARBA" id="ARBA00023167"/>
    </source>
</evidence>
<protein>
    <recommendedName>
        <fullName evidence="2">adenosylhomocysteine nucleosidase</fullName>
        <ecNumber evidence="2">3.2.2.9</ecNumber>
    </recommendedName>
</protein>
<evidence type="ECO:0000256" key="3">
    <source>
        <dbReference type="ARBA" id="ARBA00022605"/>
    </source>
</evidence>
<dbReference type="GO" id="GO:0008930">
    <property type="term" value="F:methylthioadenosine nucleosidase activity"/>
    <property type="evidence" value="ECO:0007669"/>
    <property type="project" value="InterPro"/>
</dbReference>
<organism evidence="7 8">
    <name type="scientific">Pararobbsia alpina</name>
    <dbReference type="NCBI Taxonomy" id="621374"/>
    <lineage>
        <taxon>Bacteria</taxon>
        <taxon>Pseudomonadati</taxon>
        <taxon>Pseudomonadota</taxon>
        <taxon>Betaproteobacteria</taxon>
        <taxon>Burkholderiales</taxon>
        <taxon>Burkholderiaceae</taxon>
        <taxon>Pararobbsia</taxon>
    </lineage>
</organism>
<dbReference type="Gene3D" id="3.40.50.1580">
    <property type="entry name" value="Nucleoside phosphorylase domain"/>
    <property type="match status" value="1"/>
</dbReference>
<evidence type="ECO:0000256" key="4">
    <source>
        <dbReference type="ARBA" id="ARBA00022801"/>
    </source>
</evidence>
<evidence type="ECO:0000313" key="8">
    <source>
        <dbReference type="Proteomes" id="UP000494115"/>
    </source>
</evidence>
<keyword evidence="8" id="KW-1185">Reference proteome</keyword>
<dbReference type="RefSeq" id="WP_175106077.1">
    <property type="nucleotide sequence ID" value="NZ_CADIKM010000017.1"/>
</dbReference>
<dbReference type="InterPro" id="IPR010049">
    <property type="entry name" value="MTA_SAH_Nsdase"/>
</dbReference>
<dbReference type="GO" id="GO:0009164">
    <property type="term" value="P:nucleoside catabolic process"/>
    <property type="evidence" value="ECO:0007669"/>
    <property type="project" value="InterPro"/>
</dbReference>
<dbReference type="SUPFAM" id="SSF53167">
    <property type="entry name" value="Purine and uridine phosphorylases"/>
    <property type="match status" value="1"/>
</dbReference>
<proteinExistence type="predicted"/>
<dbReference type="AlphaFoldDB" id="A0A6S7BJN0"/>
<dbReference type="GO" id="GO:0019509">
    <property type="term" value="P:L-methionine salvage from methylthioadenosine"/>
    <property type="evidence" value="ECO:0007669"/>
    <property type="project" value="UniProtKB-UniPathway"/>
</dbReference>
<name>A0A6S7BJN0_9BURK</name>
<dbReference type="InterPro" id="IPR035994">
    <property type="entry name" value="Nucleoside_phosphorylase_sf"/>
</dbReference>
<feature type="domain" description="Nucleoside phosphorylase" evidence="6">
    <location>
        <begin position="9"/>
        <end position="229"/>
    </location>
</feature>
<dbReference type="GO" id="GO:0005829">
    <property type="term" value="C:cytosol"/>
    <property type="evidence" value="ECO:0007669"/>
    <property type="project" value="TreeGrafter"/>
</dbReference>
<keyword evidence="5" id="KW-0486">Methionine biosynthesis</keyword>
<comment type="pathway">
    <text evidence="1">Amino-acid biosynthesis; L-methionine biosynthesis via salvage pathway; S-methyl-5-thio-alpha-D-ribose 1-phosphate from S-methyl-5'-thioadenosine (hydrolase route): step 1/2.</text>
</comment>
<dbReference type="CDD" id="cd09008">
    <property type="entry name" value="MTAN"/>
    <property type="match status" value="1"/>
</dbReference>
<evidence type="ECO:0000256" key="1">
    <source>
        <dbReference type="ARBA" id="ARBA00004945"/>
    </source>
</evidence>
<dbReference type="Proteomes" id="UP000494115">
    <property type="component" value="Unassembled WGS sequence"/>
</dbReference>
<dbReference type="EC" id="3.2.2.9" evidence="2"/>
<keyword evidence="3" id="KW-0028">Amino-acid biosynthesis</keyword>
<dbReference type="EMBL" id="CADIKM010000017">
    <property type="protein sequence ID" value="CAB3793438.1"/>
    <property type="molecule type" value="Genomic_DNA"/>
</dbReference>
<dbReference type="NCBIfam" id="TIGR01704">
    <property type="entry name" value="MTA_SAH-Nsdase"/>
    <property type="match status" value="1"/>
</dbReference>
<dbReference type="InterPro" id="IPR000845">
    <property type="entry name" value="Nucleoside_phosphorylase_d"/>
</dbReference>
<evidence type="ECO:0000259" key="6">
    <source>
        <dbReference type="Pfam" id="PF01048"/>
    </source>
</evidence>
<dbReference type="Pfam" id="PF01048">
    <property type="entry name" value="PNP_UDP_1"/>
    <property type="match status" value="1"/>
</dbReference>
<keyword evidence="7" id="KW-0326">Glycosidase</keyword>
<dbReference type="NCBIfam" id="NF004079">
    <property type="entry name" value="PRK05584.1"/>
    <property type="match status" value="1"/>
</dbReference>
<dbReference type="UniPathway" id="UPA00904">
    <property type="reaction ID" value="UER00871"/>
</dbReference>
<dbReference type="GO" id="GO:0019284">
    <property type="term" value="P:L-methionine salvage from S-adenosylmethionine"/>
    <property type="evidence" value="ECO:0007669"/>
    <property type="project" value="TreeGrafter"/>
</dbReference>
<evidence type="ECO:0000256" key="2">
    <source>
        <dbReference type="ARBA" id="ARBA00011974"/>
    </source>
</evidence>
<evidence type="ECO:0000313" key="7">
    <source>
        <dbReference type="EMBL" id="CAB3793438.1"/>
    </source>
</evidence>
<dbReference type="PANTHER" id="PTHR46832:SF1">
    <property type="entry name" value="5'-METHYLTHIOADENOSINE_S-ADENOSYLHOMOCYSTEINE NUCLEOSIDASE"/>
    <property type="match status" value="1"/>
</dbReference>
<gene>
    <name evidence="7" type="primary">mtnN</name>
    <name evidence="7" type="ORF">LMG28138_03535</name>
</gene>